<protein>
    <submittedName>
        <fullName evidence="1">Uncharacterized protein</fullName>
    </submittedName>
</protein>
<sequence length="190" mass="21455">MLNNIDSYKATGIFIIIERIYNRDVPNWHGIGSELVQIYKVVYQLYRKQDLFLDGERITPANASLWDHLKIFAGSELEQQNSKDNETRFALDYAGSEFRTTPLVYPGLNIKSVSTFLTSDHPIPTQRILAFGQDPIPDIKLYGRSDAQFVMANGGKDDPMAAARYDSNSGQLKLLDPIHQLSAVMRDITS</sequence>
<dbReference type="AlphaFoldDB" id="A0A286BSV0"/>
<evidence type="ECO:0000313" key="2">
    <source>
        <dbReference type="Proteomes" id="UP000219271"/>
    </source>
</evidence>
<reference evidence="2" key="1">
    <citation type="submission" date="2017-09" db="EMBL/GenBank/DDBJ databases">
        <authorList>
            <person name="Varghese N."/>
            <person name="Submissions S."/>
        </authorList>
    </citation>
    <scope>NUCLEOTIDE SEQUENCE [LARGE SCALE GENOMIC DNA]</scope>
    <source>
        <strain evidence="2">JKS000234</strain>
    </source>
</reference>
<accession>A0A286BSV0</accession>
<keyword evidence="2" id="KW-1185">Reference proteome</keyword>
<proteinExistence type="predicted"/>
<dbReference type="OrthoDB" id="6607324at2"/>
<dbReference type="EMBL" id="OCMY01000001">
    <property type="protein sequence ID" value="SOD37188.1"/>
    <property type="molecule type" value="Genomic_DNA"/>
</dbReference>
<evidence type="ECO:0000313" key="1">
    <source>
        <dbReference type="EMBL" id="SOD37188.1"/>
    </source>
</evidence>
<gene>
    <name evidence="1" type="ORF">SAMN06273570_1514</name>
</gene>
<name>A0A286BSV0_9GAMM</name>
<dbReference type="Proteomes" id="UP000219271">
    <property type="component" value="Unassembled WGS sequence"/>
</dbReference>
<dbReference type="RefSeq" id="WP_097095274.1">
    <property type="nucleotide sequence ID" value="NZ_OCMY01000001.1"/>
</dbReference>
<organism evidence="1 2">
    <name type="scientific">Candidatus Pantoea floridensis</name>
    <dbReference type="NCBI Taxonomy" id="1938870"/>
    <lineage>
        <taxon>Bacteria</taxon>
        <taxon>Pseudomonadati</taxon>
        <taxon>Pseudomonadota</taxon>
        <taxon>Gammaproteobacteria</taxon>
        <taxon>Enterobacterales</taxon>
        <taxon>Erwiniaceae</taxon>
        <taxon>Pantoea</taxon>
    </lineage>
</organism>